<dbReference type="RefSeq" id="WP_147101892.1">
    <property type="nucleotide sequence ID" value="NZ_VOOS01000006.1"/>
</dbReference>
<keyword evidence="5" id="KW-0675">Receptor</keyword>
<proteinExistence type="predicted"/>
<dbReference type="GO" id="GO:0009279">
    <property type="term" value="C:cell outer membrane"/>
    <property type="evidence" value="ECO:0007669"/>
    <property type="project" value="UniProtKB-SubCell"/>
</dbReference>
<accession>A0A5C6RNR2</accession>
<sequence length="845" mass="95211">MKSVKLLVVISFLFSASLYAQTETSTEVVPDTVLKEEFVPLFSTSLGVIDEETDNQDVSGLLQSSRDVFTSIAGYNLSAGRYRVRGYDSENFNVMMNGITLNNPESGRAIWAFWGGLNDITRYQESKNGISSNQYSFGGIGGFSNIDARASSQRKGSRVSYASSNRTYQHRLMVTHSTGLMENGLAVTVSGSMRYANEGYVEGTFFRGGSYFLSVEKKINEKHSIGFVGYGAPTIQGRQSISVQEAYDLTGNNNYNSFWGYQNGEKRNSRVRNNHIPMMMLNHYFTINSKTTLNTSAFYSFGRSGNTRLNWQDAADPRPDYYKNLPSYYDNPEDQSLFAYYTDAWQNDVNTQQVNWDQMYFANSKNLHTVQNVGGVIGNNVTGNRAKYIVEEQRSDQSHYGFNTVLNHQLDENLKLSLGLNGSFYKSMNFQVVNDLLGADYWVNINQLAARGLSTSVEVALQNDVNEPNRIVKEGDRFGYDYDIHINTYNSFVQIEGTTSKIDYYGGVSLSRTSTWREGNVENGLYLDESIGKSEELTFLNPGFKGGLVYKITGRHLIAVNGAFLTRTPQTRNLFLSPRTRNQVNKNLNSEIITSADVNYLVRYPNVKVRATGFYTTIGDKTRVIGFYNDELNTFGNYVMRNVNERFLGTELGAEVNVTSTIVATGALAIGDYSYTSNPLVDITQDNSNELLVSNKRIYLQNYKIGGIPQTAASIGLKYNSPKFWFAGVNFNYFRDTYLDANPDTRTVEATSSYVNTDPQVAEVLDQVKLDPGFTLDLFGGKSWRIKNKYFLRVNVNINNVLDTKDFETGGYEQLRFDPQNTGKFPPKYGYMFGRTYFAMVSFNF</sequence>
<feature type="signal peptide" evidence="4">
    <location>
        <begin position="1"/>
        <end position="20"/>
    </location>
</feature>
<dbReference type="Proteomes" id="UP000321721">
    <property type="component" value="Unassembled WGS sequence"/>
</dbReference>
<evidence type="ECO:0000256" key="3">
    <source>
        <dbReference type="ARBA" id="ARBA00023237"/>
    </source>
</evidence>
<dbReference type="InterPro" id="IPR036942">
    <property type="entry name" value="Beta-barrel_TonB_sf"/>
</dbReference>
<evidence type="ECO:0000313" key="6">
    <source>
        <dbReference type="Proteomes" id="UP000321721"/>
    </source>
</evidence>
<organism evidence="5 6">
    <name type="scientific">Vicingus serpentipes</name>
    <dbReference type="NCBI Taxonomy" id="1926625"/>
    <lineage>
        <taxon>Bacteria</taxon>
        <taxon>Pseudomonadati</taxon>
        <taxon>Bacteroidota</taxon>
        <taxon>Flavobacteriia</taxon>
        <taxon>Flavobacteriales</taxon>
        <taxon>Vicingaceae</taxon>
        <taxon>Vicingus</taxon>
    </lineage>
</organism>
<keyword evidence="2" id="KW-0472">Membrane</keyword>
<evidence type="ECO:0000256" key="2">
    <source>
        <dbReference type="ARBA" id="ARBA00023136"/>
    </source>
</evidence>
<feature type="chain" id="PRO_5022956209" evidence="4">
    <location>
        <begin position="21"/>
        <end position="845"/>
    </location>
</feature>
<comment type="subcellular location">
    <subcellularLocation>
        <location evidence="1">Cell outer membrane</location>
    </subcellularLocation>
</comment>
<dbReference type="SUPFAM" id="SSF56935">
    <property type="entry name" value="Porins"/>
    <property type="match status" value="1"/>
</dbReference>
<keyword evidence="6" id="KW-1185">Reference proteome</keyword>
<evidence type="ECO:0000256" key="1">
    <source>
        <dbReference type="ARBA" id="ARBA00004442"/>
    </source>
</evidence>
<evidence type="ECO:0000256" key="4">
    <source>
        <dbReference type="SAM" id="SignalP"/>
    </source>
</evidence>
<comment type="caution">
    <text evidence="5">The sequence shown here is derived from an EMBL/GenBank/DDBJ whole genome shotgun (WGS) entry which is preliminary data.</text>
</comment>
<keyword evidence="4" id="KW-0732">Signal</keyword>
<reference evidence="5 6" key="1">
    <citation type="submission" date="2019-08" db="EMBL/GenBank/DDBJ databases">
        <title>Genome of Vicingus serpentipes NCIMB 15042.</title>
        <authorList>
            <person name="Bowman J.P."/>
        </authorList>
    </citation>
    <scope>NUCLEOTIDE SEQUENCE [LARGE SCALE GENOMIC DNA]</scope>
    <source>
        <strain evidence="5 6">NCIMB 15042</strain>
    </source>
</reference>
<keyword evidence="3" id="KW-0998">Cell outer membrane</keyword>
<dbReference type="Gene3D" id="2.40.170.20">
    <property type="entry name" value="TonB-dependent receptor, beta-barrel domain"/>
    <property type="match status" value="1"/>
</dbReference>
<evidence type="ECO:0000313" key="5">
    <source>
        <dbReference type="EMBL" id="TXB63946.1"/>
    </source>
</evidence>
<protein>
    <submittedName>
        <fullName evidence="5">TonB-dependent receptor</fullName>
    </submittedName>
</protein>
<name>A0A5C6RNR2_9FLAO</name>
<gene>
    <name evidence="5" type="ORF">FRY74_11875</name>
</gene>
<dbReference type="OrthoDB" id="1453181at2"/>
<dbReference type="AlphaFoldDB" id="A0A5C6RNR2"/>
<dbReference type="EMBL" id="VOOS01000006">
    <property type="protein sequence ID" value="TXB63946.1"/>
    <property type="molecule type" value="Genomic_DNA"/>
</dbReference>